<keyword evidence="2" id="KW-0548">Nucleotidyltransferase</keyword>
<name>A0A1G5Y4T4_9BACT</name>
<evidence type="ECO:0000256" key="1">
    <source>
        <dbReference type="ARBA" id="ARBA00022679"/>
    </source>
</evidence>
<dbReference type="InterPro" id="IPR050065">
    <property type="entry name" value="GlmU-like"/>
</dbReference>
<sequence length="224" mass="25059">MSKLHHALIMAAGRGTRMAPLTNIIPKPMAPLWGSTLIANGIQKLLPHVPQLHITVGYKGAELAKHVIELGVHSVFNTEGKGNSWWVFNTLMKKIDEPVLVLTSDNVTDLNIDLILDEYQRLGQPACMVVPVVPIEGLVGDFIHHERNLVLKLDRNDPAPTYCSGIQVINPFKINQLIEPMEDFGDLWSQLIQINQLFSSSVLPDKWFTVDTLEQLTKMNNQKA</sequence>
<evidence type="ECO:0000313" key="4">
    <source>
        <dbReference type="EMBL" id="SDA77693.1"/>
    </source>
</evidence>
<gene>
    <name evidence="4" type="ORF">SAMN03080617_02249</name>
</gene>
<evidence type="ECO:0000259" key="3">
    <source>
        <dbReference type="Pfam" id="PF00483"/>
    </source>
</evidence>
<dbReference type="Proteomes" id="UP000198756">
    <property type="component" value="Unassembled WGS sequence"/>
</dbReference>
<reference evidence="5" key="1">
    <citation type="submission" date="2016-10" db="EMBL/GenBank/DDBJ databases">
        <authorList>
            <person name="Varghese N."/>
            <person name="Submissions S."/>
        </authorList>
    </citation>
    <scope>NUCLEOTIDE SEQUENCE [LARGE SCALE GENOMIC DNA]</scope>
    <source>
        <strain evidence="5">DSM 22703</strain>
    </source>
</reference>
<dbReference type="EMBL" id="FMXE01000014">
    <property type="protein sequence ID" value="SDA77693.1"/>
    <property type="molecule type" value="Genomic_DNA"/>
</dbReference>
<keyword evidence="5" id="KW-1185">Reference proteome</keyword>
<protein>
    <submittedName>
        <fullName evidence="4">Nucleotidyl transferase</fullName>
    </submittedName>
</protein>
<dbReference type="RefSeq" id="WP_092730035.1">
    <property type="nucleotide sequence ID" value="NZ_FMXE01000014.1"/>
</dbReference>
<dbReference type="PANTHER" id="PTHR43584:SF8">
    <property type="entry name" value="N-ACETYLMURAMATE ALPHA-1-PHOSPHATE URIDYLYLTRANSFERASE"/>
    <property type="match status" value="1"/>
</dbReference>
<accession>A0A1G5Y4T4</accession>
<evidence type="ECO:0000313" key="5">
    <source>
        <dbReference type="Proteomes" id="UP000198756"/>
    </source>
</evidence>
<dbReference type="PANTHER" id="PTHR43584">
    <property type="entry name" value="NUCLEOTIDYL TRANSFERASE"/>
    <property type="match status" value="1"/>
</dbReference>
<dbReference type="GO" id="GO:0016779">
    <property type="term" value="F:nucleotidyltransferase activity"/>
    <property type="evidence" value="ECO:0007669"/>
    <property type="project" value="UniProtKB-KW"/>
</dbReference>
<evidence type="ECO:0000256" key="2">
    <source>
        <dbReference type="ARBA" id="ARBA00022695"/>
    </source>
</evidence>
<dbReference type="InterPro" id="IPR005835">
    <property type="entry name" value="NTP_transferase_dom"/>
</dbReference>
<dbReference type="SUPFAM" id="SSF53448">
    <property type="entry name" value="Nucleotide-diphospho-sugar transferases"/>
    <property type="match status" value="1"/>
</dbReference>
<feature type="domain" description="Nucleotidyl transferase" evidence="3">
    <location>
        <begin position="7"/>
        <end position="130"/>
    </location>
</feature>
<dbReference type="InterPro" id="IPR029044">
    <property type="entry name" value="Nucleotide-diphossugar_trans"/>
</dbReference>
<dbReference type="STRING" id="279824.SAMN03080617_02249"/>
<dbReference type="Pfam" id="PF00483">
    <property type="entry name" value="NTP_transferase"/>
    <property type="match status" value="1"/>
</dbReference>
<dbReference type="OrthoDB" id="9813880at2"/>
<dbReference type="Gene3D" id="3.90.550.10">
    <property type="entry name" value="Spore Coat Polysaccharide Biosynthesis Protein SpsA, Chain A"/>
    <property type="match status" value="1"/>
</dbReference>
<keyword evidence="1 4" id="KW-0808">Transferase</keyword>
<organism evidence="4 5">
    <name type="scientific">Algoriphagus alkaliphilus</name>
    <dbReference type="NCBI Taxonomy" id="279824"/>
    <lineage>
        <taxon>Bacteria</taxon>
        <taxon>Pseudomonadati</taxon>
        <taxon>Bacteroidota</taxon>
        <taxon>Cytophagia</taxon>
        <taxon>Cytophagales</taxon>
        <taxon>Cyclobacteriaceae</taxon>
        <taxon>Algoriphagus</taxon>
    </lineage>
</organism>
<dbReference type="AlphaFoldDB" id="A0A1G5Y4T4"/>
<proteinExistence type="predicted"/>